<dbReference type="CDD" id="cd04182">
    <property type="entry name" value="GT_2_like_f"/>
    <property type="match status" value="1"/>
</dbReference>
<dbReference type="Gene3D" id="3.90.550.10">
    <property type="entry name" value="Spore Coat Polysaccharide Biosynthesis Protein SpsA, Chain A"/>
    <property type="match status" value="1"/>
</dbReference>
<dbReference type="PANTHER" id="PTHR43777:SF1">
    <property type="entry name" value="MOLYBDENUM COFACTOR CYTIDYLYLTRANSFERASE"/>
    <property type="match status" value="1"/>
</dbReference>
<reference evidence="2" key="1">
    <citation type="submission" date="2021-03" db="EMBL/GenBank/DDBJ databases">
        <title>Bacillus suaedae sp. nov., isolated from Suaeda aralocaspica.</title>
        <authorList>
            <person name="Lei R.F.R."/>
        </authorList>
    </citation>
    <scope>NUCLEOTIDE SEQUENCE</scope>
    <source>
        <strain evidence="2">YZJH907-2</strain>
    </source>
</reference>
<evidence type="ECO:0000259" key="1">
    <source>
        <dbReference type="Pfam" id="PF12804"/>
    </source>
</evidence>
<gene>
    <name evidence="2" type="ORF">J7W16_15105</name>
</gene>
<proteinExistence type="predicted"/>
<dbReference type="GO" id="GO:0016779">
    <property type="term" value="F:nucleotidyltransferase activity"/>
    <property type="evidence" value="ECO:0007669"/>
    <property type="project" value="UniProtKB-ARBA"/>
</dbReference>
<organism evidence="2 3">
    <name type="scientific">Halalkalibacter suaedae</name>
    <dbReference type="NCBI Taxonomy" id="2822140"/>
    <lineage>
        <taxon>Bacteria</taxon>
        <taxon>Bacillati</taxon>
        <taxon>Bacillota</taxon>
        <taxon>Bacilli</taxon>
        <taxon>Bacillales</taxon>
        <taxon>Bacillaceae</taxon>
        <taxon>Halalkalibacter</taxon>
    </lineage>
</organism>
<dbReference type="AlphaFoldDB" id="A0A941AQ58"/>
<dbReference type="EMBL" id="JAGKSQ010000006">
    <property type="protein sequence ID" value="MBP3952451.1"/>
    <property type="molecule type" value="Genomic_DNA"/>
</dbReference>
<sequence length="211" mass="24084">MSDHSTYAVILAAGLSTRMGRTKQLLEIKEHPLLELVMRKVAAVPFEQILVVVGHKADLIREQISLPDSRFKWVVNSSYQLGQHTSFLKGIQLVPSESSVMFFLADQPFIEDKMIRNILEKGCQIAKERKMAIAVRPYYENQPGHPVFLAHFQELRLVEEGSEAGGKSFIKQAEMFRLEVDESSVLFDIDTPDDYEEALRVERYIGKRVSD</sequence>
<dbReference type="Pfam" id="PF12804">
    <property type="entry name" value="NTP_transf_3"/>
    <property type="match status" value="1"/>
</dbReference>
<dbReference type="SUPFAM" id="SSF53448">
    <property type="entry name" value="Nucleotide-diphospho-sugar transferases"/>
    <property type="match status" value="1"/>
</dbReference>
<name>A0A941AQ58_9BACI</name>
<evidence type="ECO:0000313" key="3">
    <source>
        <dbReference type="Proteomes" id="UP000678228"/>
    </source>
</evidence>
<accession>A0A941AQ58</accession>
<comment type="caution">
    <text evidence="2">The sequence shown here is derived from an EMBL/GenBank/DDBJ whole genome shotgun (WGS) entry which is preliminary data.</text>
</comment>
<protein>
    <submittedName>
        <fullName evidence="2">Nucleotidyltransferase family protein</fullName>
    </submittedName>
</protein>
<dbReference type="InterPro" id="IPR029044">
    <property type="entry name" value="Nucleotide-diphossugar_trans"/>
</dbReference>
<dbReference type="InterPro" id="IPR025877">
    <property type="entry name" value="MobA-like_NTP_Trfase"/>
</dbReference>
<dbReference type="RefSeq" id="WP_210598173.1">
    <property type="nucleotide sequence ID" value="NZ_JAGKSQ010000006.1"/>
</dbReference>
<dbReference type="Proteomes" id="UP000678228">
    <property type="component" value="Unassembled WGS sequence"/>
</dbReference>
<dbReference type="PANTHER" id="PTHR43777">
    <property type="entry name" value="MOLYBDENUM COFACTOR CYTIDYLYLTRANSFERASE"/>
    <property type="match status" value="1"/>
</dbReference>
<evidence type="ECO:0000313" key="2">
    <source>
        <dbReference type="EMBL" id="MBP3952451.1"/>
    </source>
</evidence>
<keyword evidence="3" id="KW-1185">Reference proteome</keyword>
<feature type="domain" description="MobA-like NTP transferase" evidence="1">
    <location>
        <begin position="8"/>
        <end position="172"/>
    </location>
</feature>